<dbReference type="Gene3D" id="1.20.5.300">
    <property type="match status" value="1"/>
</dbReference>
<feature type="transmembrane region" description="Helical" evidence="1">
    <location>
        <begin position="6"/>
        <end position="30"/>
    </location>
</feature>
<keyword evidence="1" id="KW-0472">Membrane</keyword>
<sequence>METLIQILTALLLVSAISALVYLVIVFIRLKTLLENLNRTTTELNSKLPTILDNFQKVSEQLADVTSKAQSQFETIQNLTETFQSYFQRVKGVFSTDSSSTLEGLPSGLTKIFALIKAIRTVITKLKA</sequence>
<gene>
    <name evidence="2" type="ORF">JGI23_01023</name>
</gene>
<dbReference type="EMBL" id="CZVW01000009">
    <property type="protein sequence ID" value="CUT01366.1"/>
    <property type="molecule type" value="Genomic_DNA"/>
</dbReference>
<dbReference type="OrthoDB" id="9812240at2"/>
<dbReference type="RefSeq" id="WP_092349497.1">
    <property type="nucleotide sequence ID" value="NZ_CZVW01000009.1"/>
</dbReference>
<name>A0A0P1MZB1_9BACT</name>
<evidence type="ECO:0000313" key="2">
    <source>
        <dbReference type="EMBL" id="CUT01366.1"/>
    </source>
</evidence>
<reference evidence="3" key="1">
    <citation type="submission" date="2015-11" db="EMBL/GenBank/DDBJ databases">
        <authorList>
            <person name="Varghese N."/>
        </authorList>
    </citation>
    <scope>NUCLEOTIDE SEQUENCE [LARGE SCALE GENOMIC DNA]</scope>
    <source>
        <strain evidence="3">JGI-23</strain>
    </source>
</reference>
<evidence type="ECO:0008006" key="4">
    <source>
        <dbReference type="Google" id="ProtNLM"/>
    </source>
</evidence>
<keyword evidence="1" id="KW-0812">Transmembrane</keyword>
<dbReference type="AlphaFoldDB" id="A0A0P1MZB1"/>
<dbReference type="Proteomes" id="UP000199197">
    <property type="component" value="Unassembled WGS sequence"/>
</dbReference>
<protein>
    <recommendedName>
        <fullName evidence="4">DUF948 domain-containing protein</fullName>
    </recommendedName>
</protein>
<accession>A0A0P1MZB1</accession>
<evidence type="ECO:0000256" key="1">
    <source>
        <dbReference type="SAM" id="Phobius"/>
    </source>
</evidence>
<proteinExistence type="predicted"/>
<organism evidence="2 3">
    <name type="scientific">Candidatus Chryseopegocella kryptomonas</name>
    <dbReference type="NCBI Taxonomy" id="1633643"/>
    <lineage>
        <taxon>Bacteria</taxon>
        <taxon>Pseudomonadati</taxon>
        <taxon>Candidatus Kryptoniota</taxon>
        <taxon>Candidatus Chryseopegocella</taxon>
    </lineage>
</organism>
<keyword evidence="3" id="KW-1185">Reference proteome</keyword>
<keyword evidence="1" id="KW-1133">Transmembrane helix</keyword>
<evidence type="ECO:0000313" key="3">
    <source>
        <dbReference type="Proteomes" id="UP000199197"/>
    </source>
</evidence>